<keyword evidence="1" id="KW-0175">Coiled coil</keyword>
<reference evidence="3" key="1">
    <citation type="journal article" date="2023" name="Science">
        <title>Genome structures resolve the early diversification of teleost fishes.</title>
        <authorList>
            <person name="Parey E."/>
            <person name="Louis A."/>
            <person name="Montfort J."/>
            <person name="Bouchez O."/>
            <person name="Roques C."/>
            <person name="Iampietro C."/>
            <person name="Lluch J."/>
            <person name="Castinel A."/>
            <person name="Donnadieu C."/>
            <person name="Desvignes T."/>
            <person name="Floi Bucao C."/>
            <person name="Jouanno E."/>
            <person name="Wen M."/>
            <person name="Mejri S."/>
            <person name="Dirks R."/>
            <person name="Jansen H."/>
            <person name="Henkel C."/>
            <person name="Chen W.J."/>
            <person name="Zahm M."/>
            <person name="Cabau C."/>
            <person name="Klopp C."/>
            <person name="Thompson A.W."/>
            <person name="Robinson-Rechavi M."/>
            <person name="Braasch I."/>
            <person name="Lecointre G."/>
            <person name="Bobe J."/>
            <person name="Postlethwait J.H."/>
            <person name="Berthelot C."/>
            <person name="Roest Crollius H."/>
            <person name="Guiguen Y."/>
        </authorList>
    </citation>
    <scope>NUCLEOTIDE SEQUENCE</scope>
    <source>
        <strain evidence="3">NC1722</strain>
    </source>
</reference>
<keyword evidence="4" id="KW-1185">Reference proteome</keyword>
<feature type="region of interest" description="Disordered" evidence="2">
    <location>
        <begin position="1"/>
        <end position="73"/>
    </location>
</feature>
<name>A0AAD7RCN8_9TELE</name>
<feature type="compositionally biased region" description="Pro residues" evidence="2">
    <location>
        <begin position="196"/>
        <end position="214"/>
    </location>
</feature>
<dbReference type="InterPro" id="IPR051627">
    <property type="entry name" value="SLIT-ROBO_RhoGAP"/>
</dbReference>
<dbReference type="PRINTS" id="PR01217">
    <property type="entry name" value="PRICHEXTENSN"/>
</dbReference>
<feature type="compositionally biased region" description="Pro residues" evidence="2">
    <location>
        <begin position="154"/>
        <end position="166"/>
    </location>
</feature>
<dbReference type="Proteomes" id="UP001221898">
    <property type="component" value="Unassembled WGS sequence"/>
</dbReference>
<comment type="caution">
    <text evidence="3">The sequence shown here is derived from an EMBL/GenBank/DDBJ whole genome shotgun (WGS) entry which is preliminary data.</text>
</comment>
<sequence>MPAGAGGGGPKEAGDKRPVSAHSVFTSLTRHTSVKTKLENPQYRKAATAGRSKSFSNHRPQEPGVAVETEPSSQDIEAVMASALSELCELERQSSARPAPDVVLDTLEQLKAGPGPRGPPSEPASPLHPRLGPQHALQRSSSSASDGPSAFRPAPCPAHGPAPCPSPSLSHREPRPPATRPKPVLFPKTSTGPGSPTTPPPPRPPPSPPPPTPPMDQSCPSSLLQ</sequence>
<evidence type="ECO:0000313" key="3">
    <source>
        <dbReference type="EMBL" id="KAJ8377505.1"/>
    </source>
</evidence>
<accession>A0AAD7RCN8</accession>
<feature type="compositionally biased region" description="Gly residues" evidence="2">
    <location>
        <begin position="1"/>
        <end position="11"/>
    </location>
</feature>
<evidence type="ECO:0000256" key="1">
    <source>
        <dbReference type="ARBA" id="ARBA00023054"/>
    </source>
</evidence>
<proteinExistence type="predicted"/>
<evidence type="ECO:0000313" key="4">
    <source>
        <dbReference type="Proteomes" id="UP001221898"/>
    </source>
</evidence>
<evidence type="ECO:0000256" key="2">
    <source>
        <dbReference type="SAM" id="MobiDB-lite"/>
    </source>
</evidence>
<gene>
    <name evidence="3" type="ORF">AAFF_G00259730</name>
</gene>
<dbReference type="AlphaFoldDB" id="A0AAD7RCN8"/>
<feature type="region of interest" description="Disordered" evidence="2">
    <location>
        <begin position="91"/>
        <end position="225"/>
    </location>
</feature>
<dbReference type="EMBL" id="JAINUG010000351">
    <property type="protein sequence ID" value="KAJ8377505.1"/>
    <property type="molecule type" value="Genomic_DNA"/>
</dbReference>
<dbReference type="PANTHER" id="PTHR14166">
    <property type="entry name" value="SLIT-ROBO RHO GTPASE ACTIVATING PROTEIN"/>
    <property type="match status" value="1"/>
</dbReference>
<organism evidence="3 4">
    <name type="scientific">Aldrovandia affinis</name>
    <dbReference type="NCBI Taxonomy" id="143900"/>
    <lineage>
        <taxon>Eukaryota</taxon>
        <taxon>Metazoa</taxon>
        <taxon>Chordata</taxon>
        <taxon>Craniata</taxon>
        <taxon>Vertebrata</taxon>
        <taxon>Euteleostomi</taxon>
        <taxon>Actinopterygii</taxon>
        <taxon>Neopterygii</taxon>
        <taxon>Teleostei</taxon>
        <taxon>Notacanthiformes</taxon>
        <taxon>Halosauridae</taxon>
        <taxon>Aldrovandia</taxon>
    </lineage>
</organism>
<protein>
    <submittedName>
        <fullName evidence="3">Uncharacterized protein</fullName>
    </submittedName>
</protein>